<dbReference type="GO" id="GO:0070628">
    <property type="term" value="F:proteasome binding"/>
    <property type="evidence" value="ECO:0007669"/>
    <property type="project" value="TreeGrafter"/>
</dbReference>
<keyword evidence="3 5" id="KW-0653">Protein transport</keyword>
<dbReference type="STRING" id="13370.A0A448YG65"/>
<keyword evidence="4 5" id="KW-0539">Nucleus</keyword>
<comment type="function">
    <text evidence="5">Involved in ubiquitin-mediated protein degradation. Regulatory factor in the ubiquitin/proteasome pathway that controls the turnover of proteasome substrates. Targets proteasomes to the nucleus and facilitates the degradation of nuclear proteins.</text>
</comment>
<dbReference type="GO" id="GO:0005737">
    <property type="term" value="C:cytoplasm"/>
    <property type="evidence" value="ECO:0007669"/>
    <property type="project" value="UniProtKB-SubCell"/>
</dbReference>
<dbReference type="Gene3D" id="1.20.58.1590">
    <property type="entry name" value="Tethering factor for nuclear proteasome Cut8/Sts1"/>
    <property type="match status" value="1"/>
</dbReference>
<evidence type="ECO:0000313" key="8">
    <source>
        <dbReference type="Proteomes" id="UP000290900"/>
    </source>
</evidence>
<dbReference type="PANTHER" id="PTHR28032">
    <property type="entry name" value="FI02826P"/>
    <property type="match status" value="1"/>
</dbReference>
<dbReference type="Pfam" id="PF08559">
    <property type="entry name" value="Cut8"/>
    <property type="match status" value="1"/>
</dbReference>
<evidence type="ECO:0000256" key="5">
    <source>
        <dbReference type="RuleBase" id="RU368013"/>
    </source>
</evidence>
<evidence type="ECO:0000256" key="3">
    <source>
        <dbReference type="ARBA" id="ARBA00022927"/>
    </source>
</evidence>
<dbReference type="GO" id="GO:0071630">
    <property type="term" value="P:nuclear protein quality control by the ubiquitin-proteasome system"/>
    <property type="evidence" value="ECO:0007669"/>
    <property type="project" value="UniProtKB-UniRule"/>
</dbReference>
<dbReference type="OrthoDB" id="10061064at2759"/>
<evidence type="ECO:0000313" key="7">
    <source>
        <dbReference type="EMBL" id="VEU19910.1"/>
    </source>
</evidence>
<keyword evidence="8" id="KW-1185">Reference proteome</keyword>
<evidence type="ECO:0000256" key="1">
    <source>
        <dbReference type="ARBA" id="ARBA00006199"/>
    </source>
</evidence>
<evidence type="ECO:0000256" key="4">
    <source>
        <dbReference type="ARBA" id="ARBA00023242"/>
    </source>
</evidence>
<sequence length="331" mass="37800">MQRESNFTPKITKPQIASRCTSKRRLSGDLENYIHSLSEDSYGAMPSKYKHSLRGKVTRQPSSSSSSYLRLKKQKNPEVFGQKLSLNRILETLDREGLQQLIMNIVSEHPQLSTEVTNLSPKVTLKDAVSVLRSKLQLIIDNIPYKVDPTSDYSFLRVKGYVLDLFQTLSDYTLNYLPPVENDLTISIQFLGEFLTQVFHKLPKFQAVEFRYYYKLTVDKFNSIFLDTISRFVNERKQNILLVINENWLEKFDEINELNDNHFAAASEYLKQEIEAYKSSGSVILDTSHADDGEESGDSKNRLEGIDGLLNFSSDNNPLNGSVLGNVYDAI</sequence>
<dbReference type="EMBL" id="CAACVR010000001">
    <property type="protein sequence ID" value="VEU19910.1"/>
    <property type="molecule type" value="Genomic_DNA"/>
</dbReference>
<keyword evidence="5" id="KW-0813">Transport</keyword>
<dbReference type="AlphaFoldDB" id="A0A448YG65"/>
<gene>
    <name evidence="7" type="ORF">BRENAR_LOCUS645</name>
</gene>
<protein>
    <recommendedName>
        <fullName evidence="2 5">Tethering factor for nuclear proteasome STS1</fullName>
    </recommendedName>
</protein>
<evidence type="ECO:0000256" key="6">
    <source>
        <dbReference type="SAM" id="MobiDB-lite"/>
    </source>
</evidence>
<reference evidence="7 8" key="1">
    <citation type="submission" date="2018-12" db="EMBL/GenBank/DDBJ databases">
        <authorList>
            <person name="Tiukova I."/>
            <person name="Dainat J."/>
        </authorList>
    </citation>
    <scope>NUCLEOTIDE SEQUENCE [LARGE SCALE GENOMIC DNA]</scope>
</reference>
<dbReference type="FunCoup" id="A0A448YG65">
    <property type="interactions" value="13"/>
</dbReference>
<comment type="subcellular location">
    <subcellularLocation>
        <location evidence="5">Cytoplasm</location>
    </subcellularLocation>
    <subcellularLocation>
        <location evidence="5">Nucleus</location>
    </subcellularLocation>
</comment>
<dbReference type="InterPro" id="IPR013868">
    <property type="entry name" value="Cut8/Sts1_fam"/>
</dbReference>
<comment type="subunit">
    <text evidence="5">Binds the proteasome.</text>
</comment>
<accession>A0A448YG65</accession>
<dbReference type="InterPro" id="IPR038422">
    <property type="entry name" value="Cut8/Sts1_sf"/>
</dbReference>
<dbReference type="InParanoid" id="A0A448YG65"/>
<proteinExistence type="inferred from homology"/>
<feature type="region of interest" description="Disordered" evidence="6">
    <location>
        <begin position="1"/>
        <end position="22"/>
    </location>
</feature>
<comment type="similarity">
    <text evidence="1 5">Belongs to the cut8/STS1 family.</text>
</comment>
<keyword evidence="5" id="KW-0963">Cytoplasm</keyword>
<dbReference type="GO" id="GO:0031965">
    <property type="term" value="C:nuclear membrane"/>
    <property type="evidence" value="ECO:0007669"/>
    <property type="project" value="TreeGrafter"/>
</dbReference>
<evidence type="ECO:0000256" key="2">
    <source>
        <dbReference type="ARBA" id="ARBA00016204"/>
    </source>
</evidence>
<dbReference type="GO" id="GO:0031144">
    <property type="term" value="P:proteasome localization"/>
    <property type="evidence" value="ECO:0007669"/>
    <property type="project" value="UniProtKB-UniRule"/>
</dbReference>
<name>A0A448YG65_BRENA</name>
<dbReference type="GO" id="GO:0015031">
    <property type="term" value="P:protein transport"/>
    <property type="evidence" value="ECO:0007669"/>
    <property type="project" value="UniProtKB-UniRule"/>
</dbReference>
<organism evidence="7 8">
    <name type="scientific">Brettanomyces naardenensis</name>
    <name type="common">Yeast</name>
    <dbReference type="NCBI Taxonomy" id="13370"/>
    <lineage>
        <taxon>Eukaryota</taxon>
        <taxon>Fungi</taxon>
        <taxon>Dikarya</taxon>
        <taxon>Ascomycota</taxon>
        <taxon>Saccharomycotina</taxon>
        <taxon>Pichiomycetes</taxon>
        <taxon>Pichiales</taxon>
        <taxon>Pichiaceae</taxon>
        <taxon>Brettanomyces</taxon>
    </lineage>
</organism>
<dbReference type="PANTHER" id="PTHR28032:SF1">
    <property type="entry name" value="FI02826P"/>
    <property type="match status" value="1"/>
</dbReference>
<dbReference type="Proteomes" id="UP000290900">
    <property type="component" value="Unassembled WGS sequence"/>
</dbReference>
<feature type="region of interest" description="Disordered" evidence="6">
    <location>
        <begin position="52"/>
        <end position="71"/>
    </location>
</feature>